<gene>
    <name evidence="7" type="ORF">PPRO1316_LOCUS1160</name>
    <name evidence="8" type="ORF">PPROV_000032100</name>
</gene>
<comment type="subcellular location">
    <subcellularLocation>
        <location evidence="1">Nucleus</location>
        <location evidence="1">Nucleolus</location>
    </subcellularLocation>
</comment>
<dbReference type="SMART" id="SM00670">
    <property type="entry name" value="PINc"/>
    <property type="match status" value="1"/>
</dbReference>
<dbReference type="EMBL" id="HBHV01001681">
    <property type="protein sequence ID" value="CAE0009706.1"/>
    <property type="molecule type" value="Transcribed_RNA"/>
</dbReference>
<dbReference type="InterPro" id="IPR002716">
    <property type="entry name" value="PIN_dom"/>
</dbReference>
<protein>
    <recommendedName>
        <fullName evidence="6">PIN domain-containing protein</fullName>
    </recommendedName>
</protein>
<evidence type="ECO:0000256" key="1">
    <source>
        <dbReference type="ARBA" id="ARBA00004604"/>
    </source>
</evidence>
<keyword evidence="9" id="KW-1185">Reference proteome</keyword>
<evidence type="ECO:0000259" key="6">
    <source>
        <dbReference type="SMART" id="SM00670"/>
    </source>
</evidence>
<dbReference type="AlphaFoldDB" id="A0A7S2YW90"/>
<sequence>MGKAKKTRKFAEVKRVISRRDALASAAASSNPRNPNSVTSVTARRTAAHLASRKGASSGLGAGAEAGAGGDVRRVASTPASMFFRHNTALGPPYQIIVDTNFINFSIRNKLDIVQAAMDCLCAQVTICVPEPVIAELEKLGQKYRLALRTAKDPRFERLPAVTKGNYADDDIVERVTQHRCYIVATCDRELRRRMRKIVGVPIMYIKSHRFSIERLPEATLGNAPAM</sequence>
<dbReference type="Gene3D" id="3.40.50.1010">
    <property type="entry name" value="5'-nuclease"/>
    <property type="match status" value="1"/>
</dbReference>
<evidence type="ECO:0000313" key="8">
    <source>
        <dbReference type="EMBL" id="GHP01565.1"/>
    </source>
</evidence>
<keyword evidence="4" id="KW-0539">Nucleus</keyword>
<proteinExistence type="inferred from homology"/>
<dbReference type="EMBL" id="BNJQ01000001">
    <property type="protein sequence ID" value="GHP01565.1"/>
    <property type="molecule type" value="Genomic_DNA"/>
</dbReference>
<dbReference type="FunFam" id="3.40.50.1010:FF:000035">
    <property type="entry name" value="Fcf1, putative"/>
    <property type="match status" value="1"/>
</dbReference>
<dbReference type="OrthoDB" id="76105at2759"/>
<dbReference type="GO" id="GO:0006364">
    <property type="term" value="P:rRNA processing"/>
    <property type="evidence" value="ECO:0007669"/>
    <property type="project" value="UniProtKB-KW"/>
</dbReference>
<name>A0A7S2YW90_9CHLO</name>
<reference evidence="8" key="1">
    <citation type="submission" date="2020-10" db="EMBL/GenBank/DDBJ databases">
        <title>Unveiling of a novel bifunctional photoreceptor, Dualchrome1, isolated from a cosmopolitan green alga.</title>
        <authorList>
            <person name="Suzuki S."/>
            <person name="Kawachi M."/>
        </authorList>
    </citation>
    <scope>NUCLEOTIDE SEQUENCE</scope>
    <source>
        <strain evidence="8">NIES 2893</strain>
    </source>
</reference>
<feature type="domain" description="PIN" evidence="6">
    <location>
        <begin position="94"/>
        <end position="193"/>
    </location>
</feature>
<reference evidence="7" key="2">
    <citation type="submission" date="2021-01" db="EMBL/GenBank/DDBJ databases">
        <authorList>
            <person name="Corre E."/>
            <person name="Pelletier E."/>
            <person name="Niang G."/>
            <person name="Scheremetjew M."/>
            <person name="Finn R."/>
            <person name="Kale V."/>
            <person name="Holt S."/>
            <person name="Cochrane G."/>
            <person name="Meng A."/>
            <person name="Brown T."/>
            <person name="Cohen L."/>
        </authorList>
    </citation>
    <scope>NUCLEOTIDE SEQUENCE</scope>
    <source>
        <strain evidence="7">RCC2336</strain>
    </source>
</reference>
<dbReference type="Proteomes" id="UP000660262">
    <property type="component" value="Unassembled WGS sequence"/>
</dbReference>
<keyword evidence="3" id="KW-0698">rRNA processing</keyword>
<dbReference type="CDD" id="cd09864">
    <property type="entry name" value="PIN_Fcf1-like"/>
    <property type="match status" value="1"/>
</dbReference>
<evidence type="ECO:0000313" key="7">
    <source>
        <dbReference type="EMBL" id="CAE0009706.1"/>
    </source>
</evidence>
<dbReference type="GO" id="GO:0032040">
    <property type="term" value="C:small-subunit processome"/>
    <property type="evidence" value="ECO:0007669"/>
    <property type="project" value="InterPro"/>
</dbReference>
<evidence type="ECO:0000256" key="4">
    <source>
        <dbReference type="ARBA" id="ARBA00023242"/>
    </source>
</evidence>
<comment type="similarity">
    <text evidence="5">Belongs to the UTP23/FCF1 family. FCF1 subfamily.</text>
</comment>
<evidence type="ECO:0000256" key="5">
    <source>
        <dbReference type="ARBA" id="ARBA00024026"/>
    </source>
</evidence>
<accession>A0A7S2YW90</accession>
<keyword evidence="2" id="KW-0690">Ribosome biogenesis</keyword>
<dbReference type="InterPro" id="IPR006984">
    <property type="entry name" value="Fcf1/UTP23"/>
</dbReference>
<evidence type="ECO:0000313" key="9">
    <source>
        <dbReference type="Proteomes" id="UP000660262"/>
    </source>
</evidence>
<dbReference type="Pfam" id="PF04900">
    <property type="entry name" value="Fcf1"/>
    <property type="match status" value="1"/>
</dbReference>
<dbReference type="PANTHER" id="PTHR12416">
    <property type="entry name" value="RRNA-PROCESSING PROTEIN UTP23 HOMOLOG"/>
    <property type="match status" value="1"/>
</dbReference>
<dbReference type="InterPro" id="IPR029060">
    <property type="entry name" value="PIN-like_dom_sf"/>
</dbReference>
<evidence type="ECO:0000256" key="3">
    <source>
        <dbReference type="ARBA" id="ARBA00022552"/>
    </source>
</evidence>
<organism evidence="7">
    <name type="scientific">Pycnococcus provasolii</name>
    <dbReference type="NCBI Taxonomy" id="41880"/>
    <lineage>
        <taxon>Eukaryota</taxon>
        <taxon>Viridiplantae</taxon>
        <taxon>Chlorophyta</taxon>
        <taxon>Pseudoscourfieldiophyceae</taxon>
        <taxon>Pseudoscourfieldiales</taxon>
        <taxon>Pycnococcaceae</taxon>
        <taxon>Pycnococcus</taxon>
    </lineage>
</organism>
<dbReference type="InterPro" id="IPR037503">
    <property type="entry name" value="Fcf1_PIN"/>
</dbReference>
<dbReference type="SUPFAM" id="SSF88723">
    <property type="entry name" value="PIN domain-like"/>
    <property type="match status" value="1"/>
</dbReference>
<evidence type="ECO:0000256" key="2">
    <source>
        <dbReference type="ARBA" id="ARBA00022517"/>
    </source>
</evidence>